<dbReference type="RefSeq" id="WP_160359515.1">
    <property type="nucleotide sequence ID" value="NZ_WSRQ01000019.1"/>
</dbReference>
<gene>
    <name evidence="1" type="ORF">GKZ28_13110</name>
</gene>
<evidence type="ECO:0000313" key="2">
    <source>
        <dbReference type="Proteomes" id="UP000656077"/>
    </source>
</evidence>
<evidence type="ECO:0000313" key="1">
    <source>
        <dbReference type="EMBL" id="MVX64632.1"/>
    </source>
</evidence>
<accession>A0A964RMY7</accession>
<dbReference type="EMBL" id="WSRQ01000019">
    <property type="protein sequence ID" value="MVX64632.1"/>
    <property type="molecule type" value="Genomic_DNA"/>
</dbReference>
<comment type="caution">
    <text evidence="1">The sequence shown here is derived from an EMBL/GenBank/DDBJ whole genome shotgun (WGS) entry which is preliminary data.</text>
</comment>
<name>A0A964RMY7_9CLOT</name>
<sequence length="89" mass="11082">MFIKVRKRQNKQNETVYYFYKTENYRVDGKVKTKQEYIFNLSESEIFNIDRLMNRETYQLRKNDFKTWLLLITKIQFDILKENNKEGKI</sequence>
<protein>
    <submittedName>
        <fullName evidence="1">Uncharacterized protein</fullName>
    </submittedName>
</protein>
<dbReference type="Proteomes" id="UP000656077">
    <property type="component" value="Unassembled WGS sequence"/>
</dbReference>
<reference evidence="1" key="1">
    <citation type="submission" date="2019-12" db="EMBL/GenBank/DDBJ databases">
        <title>Microbes associate with the intestines of laboratory mice.</title>
        <authorList>
            <person name="Navarre W."/>
            <person name="Wong E."/>
        </authorList>
    </citation>
    <scope>NUCLEOTIDE SEQUENCE</scope>
    <source>
        <strain evidence="1">NM79_F5</strain>
    </source>
</reference>
<organism evidence="1 2">
    <name type="scientific">Clostridium chromiireducens</name>
    <dbReference type="NCBI Taxonomy" id="225345"/>
    <lineage>
        <taxon>Bacteria</taxon>
        <taxon>Bacillati</taxon>
        <taxon>Bacillota</taxon>
        <taxon>Clostridia</taxon>
        <taxon>Eubacteriales</taxon>
        <taxon>Clostridiaceae</taxon>
        <taxon>Clostridium</taxon>
    </lineage>
</organism>
<dbReference type="AlphaFoldDB" id="A0A964RMY7"/>
<proteinExistence type="predicted"/>